<evidence type="ECO:0000313" key="2">
    <source>
        <dbReference type="Proteomes" id="UP001302806"/>
    </source>
</evidence>
<proteinExistence type="predicted"/>
<name>A0ABY9XW42_9FLAO</name>
<sequence>MIKEPKIGDKIYIPSALYVYRGEDDFAGGIATISKIEYSKHLPKDHFNYIMIGIEGRSNTMYNYKNLMSEQDELKKRYKDQFSHADPDYREEFNCSPNADWQ</sequence>
<protein>
    <submittedName>
        <fullName evidence="1">Uncharacterized protein</fullName>
    </submittedName>
</protein>
<dbReference type="EMBL" id="CP134537">
    <property type="protein sequence ID" value="WNH10027.1"/>
    <property type="molecule type" value="Genomic_DNA"/>
</dbReference>
<reference evidence="1 2" key="1">
    <citation type="submission" date="2023-09" db="EMBL/GenBank/DDBJ databases">
        <title>Thalassobella suaedae gen. nov., sp. nov., a marine bacterium of the family Flavobacteriaceae isolated from a halophyte Suaeda japonica.</title>
        <authorList>
            <person name="Lee S.Y."/>
            <person name="Hwang C.Y."/>
        </authorList>
    </citation>
    <scope>NUCLEOTIDE SEQUENCE [LARGE SCALE GENOMIC DNA]</scope>
    <source>
        <strain evidence="1 2">HL-DH14</strain>
    </source>
</reference>
<dbReference type="Proteomes" id="UP001302806">
    <property type="component" value="Chromosome"/>
</dbReference>
<dbReference type="RefSeq" id="WP_415866376.1">
    <property type="nucleotide sequence ID" value="NZ_CP134537.1"/>
</dbReference>
<accession>A0ABY9XW42</accession>
<evidence type="ECO:0000313" key="1">
    <source>
        <dbReference type="EMBL" id="WNH10027.1"/>
    </source>
</evidence>
<organism evidence="1 2">
    <name type="scientific">Thalassobellus suaedae</name>
    <dbReference type="NCBI Taxonomy" id="3074124"/>
    <lineage>
        <taxon>Bacteria</taxon>
        <taxon>Pseudomonadati</taxon>
        <taxon>Bacteroidota</taxon>
        <taxon>Flavobacteriia</taxon>
        <taxon>Flavobacteriales</taxon>
        <taxon>Flavobacteriaceae</taxon>
        <taxon>Thalassobellus</taxon>
    </lineage>
</organism>
<gene>
    <name evidence="1" type="ORF">RHP51_04840</name>
</gene>